<dbReference type="EMBL" id="JACGWJ010000030">
    <property type="protein sequence ID" value="KAL0301837.1"/>
    <property type="molecule type" value="Genomic_DNA"/>
</dbReference>
<comment type="caution">
    <text evidence="1">The sequence shown here is derived from an EMBL/GenBank/DDBJ whole genome shotgun (WGS) entry which is preliminary data.</text>
</comment>
<sequence>MDDDLIESLLTAKGFGEEEFWEYTGTVDSNPIWNTWRYEIAKSMYNEWLDIP</sequence>
<dbReference type="AlphaFoldDB" id="A0AAW2K6L5"/>
<organism evidence="1">
    <name type="scientific">Sesamum radiatum</name>
    <name type="common">Black benniseed</name>
    <dbReference type="NCBI Taxonomy" id="300843"/>
    <lineage>
        <taxon>Eukaryota</taxon>
        <taxon>Viridiplantae</taxon>
        <taxon>Streptophyta</taxon>
        <taxon>Embryophyta</taxon>
        <taxon>Tracheophyta</taxon>
        <taxon>Spermatophyta</taxon>
        <taxon>Magnoliopsida</taxon>
        <taxon>eudicotyledons</taxon>
        <taxon>Gunneridae</taxon>
        <taxon>Pentapetalae</taxon>
        <taxon>asterids</taxon>
        <taxon>lamiids</taxon>
        <taxon>Lamiales</taxon>
        <taxon>Pedaliaceae</taxon>
        <taxon>Sesamum</taxon>
    </lineage>
</organism>
<evidence type="ECO:0000313" key="1">
    <source>
        <dbReference type="EMBL" id="KAL0301837.1"/>
    </source>
</evidence>
<proteinExistence type="predicted"/>
<accession>A0AAW2K6L5</accession>
<reference evidence="1" key="1">
    <citation type="submission" date="2020-06" db="EMBL/GenBank/DDBJ databases">
        <authorList>
            <person name="Li T."/>
            <person name="Hu X."/>
            <person name="Zhang T."/>
            <person name="Song X."/>
            <person name="Zhang H."/>
            <person name="Dai N."/>
            <person name="Sheng W."/>
            <person name="Hou X."/>
            <person name="Wei L."/>
        </authorList>
    </citation>
    <scope>NUCLEOTIDE SEQUENCE</scope>
    <source>
        <strain evidence="1">G02</strain>
        <tissue evidence="1">Leaf</tissue>
    </source>
</reference>
<name>A0AAW2K6L5_SESRA</name>
<reference evidence="1" key="2">
    <citation type="journal article" date="2024" name="Plant">
        <title>Genomic evolution and insights into agronomic trait innovations of Sesamum species.</title>
        <authorList>
            <person name="Miao H."/>
            <person name="Wang L."/>
            <person name="Qu L."/>
            <person name="Liu H."/>
            <person name="Sun Y."/>
            <person name="Le M."/>
            <person name="Wang Q."/>
            <person name="Wei S."/>
            <person name="Zheng Y."/>
            <person name="Lin W."/>
            <person name="Duan Y."/>
            <person name="Cao H."/>
            <person name="Xiong S."/>
            <person name="Wang X."/>
            <person name="Wei L."/>
            <person name="Li C."/>
            <person name="Ma Q."/>
            <person name="Ju M."/>
            <person name="Zhao R."/>
            <person name="Li G."/>
            <person name="Mu C."/>
            <person name="Tian Q."/>
            <person name="Mei H."/>
            <person name="Zhang T."/>
            <person name="Gao T."/>
            <person name="Zhang H."/>
        </authorList>
    </citation>
    <scope>NUCLEOTIDE SEQUENCE</scope>
    <source>
        <strain evidence="1">G02</strain>
    </source>
</reference>
<protein>
    <submittedName>
        <fullName evidence="1">Uncharacterized protein</fullName>
    </submittedName>
</protein>
<gene>
    <name evidence="1" type="ORF">Sradi_6460500</name>
</gene>